<reference evidence="19 20" key="1">
    <citation type="submission" date="2024-06" db="EMBL/GenBank/DDBJ databases">
        <title>The draft genome of Grus japonensis, version 3.</title>
        <authorList>
            <person name="Nabeshima K."/>
            <person name="Suzuki S."/>
            <person name="Onuma M."/>
        </authorList>
    </citation>
    <scope>NUCLEOTIDE SEQUENCE [LARGE SCALE GENOMIC DNA]</scope>
    <source>
        <strain evidence="19 20">451A</strain>
    </source>
</reference>
<dbReference type="GO" id="GO:0004722">
    <property type="term" value="F:protein serine/threonine phosphatase activity"/>
    <property type="evidence" value="ECO:0007669"/>
    <property type="project" value="UniProtKB-EC"/>
</dbReference>
<keyword evidence="8" id="KW-0378">Hydrolase</keyword>
<dbReference type="SMART" id="SM00195">
    <property type="entry name" value="DSPc"/>
    <property type="match status" value="1"/>
</dbReference>
<evidence type="ECO:0000256" key="8">
    <source>
        <dbReference type="ARBA" id="ARBA00022801"/>
    </source>
</evidence>
<evidence type="ECO:0000256" key="7">
    <source>
        <dbReference type="ARBA" id="ARBA00022490"/>
    </source>
</evidence>
<dbReference type="EC" id="3.1.3.16" evidence="6"/>
<dbReference type="InterPro" id="IPR020405">
    <property type="entry name" value="Atypical_DUSP_subfamA"/>
</dbReference>
<evidence type="ECO:0000256" key="4">
    <source>
        <dbReference type="ARBA" id="ARBA00008601"/>
    </source>
</evidence>
<dbReference type="AlphaFoldDB" id="A0ABC9XUR3"/>
<comment type="subunit">
    <text evidence="12">Interacts with HSF4.</text>
</comment>
<evidence type="ECO:0000256" key="13">
    <source>
        <dbReference type="ARBA" id="ARBA00040025"/>
    </source>
</evidence>
<dbReference type="PROSITE" id="PS00383">
    <property type="entry name" value="TYR_PHOSPHATASE_1"/>
    <property type="match status" value="1"/>
</dbReference>
<evidence type="ECO:0000259" key="17">
    <source>
        <dbReference type="PROSITE" id="PS50054"/>
    </source>
</evidence>
<dbReference type="InterPro" id="IPR003595">
    <property type="entry name" value="Tyr_Pase_cat"/>
</dbReference>
<comment type="catalytic activity">
    <reaction evidence="15">
        <text>O-phospho-L-threonyl-[protein] + H2O = L-threonyl-[protein] + phosphate</text>
        <dbReference type="Rhea" id="RHEA:47004"/>
        <dbReference type="Rhea" id="RHEA-COMP:11060"/>
        <dbReference type="Rhea" id="RHEA-COMP:11605"/>
        <dbReference type="ChEBI" id="CHEBI:15377"/>
        <dbReference type="ChEBI" id="CHEBI:30013"/>
        <dbReference type="ChEBI" id="CHEBI:43474"/>
        <dbReference type="ChEBI" id="CHEBI:61977"/>
        <dbReference type="EC" id="3.1.3.16"/>
    </reaction>
</comment>
<dbReference type="InterPro" id="IPR016130">
    <property type="entry name" value="Tyr_Pase_AS"/>
</dbReference>
<evidence type="ECO:0000256" key="2">
    <source>
        <dbReference type="ARBA" id="ARBA00004496"/>
    </source>
</evidence>
<dbReference type="FunFam" id="3.90.190.10:FF:000037">
    <property type="entry name" value="dual specificity protein phosphatase 26"/>
    <property type="match status" value="1"/>
</dbReference>
<dbReference type="SUPFAM" id="SSF52799">
    <property type="entry name" value="(Phosphotyrosine protein) phosphatases II"/>
    <property type="match status" value="1"/>
</dbReference>
<dbReference type="InterPro" id="IPR000340">
    <property type="entry name" value="Dual-sp_phosphatase_cat-dom"/>
</dbReference>
<dbReference type="GO" id="GO:0005634">
    <property type="term" value="C:nucleus"/>
    <property type="evidence" value="ECO:0007669"/>
    <property type="project" value="UniProtKB-SubCell"/>
</dbReference>
<keyword evidence="20" id="KW-1185">Reference proteome</keyword>
<dbReference type="GO" id="GO:0005794">
    <property type="term" value="C:Golgi apparatus"/>
    <property type="evidence" value="ECO:0007669"/>
    <property type="project" value="UniProtKB-SubCell"/>
</dbReference>
<evidence type="ECO:0000256" key="9">
    <source>
        <dbReference type="ARBA" id="ARBA00022912"/>
    </source>
</evidence>
<dbReference type="InterPro" id="IPR000387">
    <property type="entry name" value="Tyr_Pase_dom"/>
</dbReference>
<evidence type="ECO:0000256" key="5">
    <source>
        <dbReference type="ARBA" id="ARBA00013064"/>
    </source>
</evidence>
<accession>A0ABC9XUR3</accession>
<dbReference type="EMBL" id="BAAFJT010000026">
    <property type="protein sequence ID" value="GAB0200262.1"/>
    <property type="molecule type" value="Genomic_DNA"/>
</dbReference>
<dbReference type="PRINTS" id="PR01909">
    <property type="entry name" value="ADSPHPHTASEA"/>
</dbReference>
<dbReference type="CDD" id="cd14578">
    <property type="entry name" value="DUSP26"/>
    <property type="match status" value="1"/>
</dbReference>
<protein>
    <recommendedName>
        <fullName evidence="13">Dual specificity protein phosphatase 26</fullName>
        <ecNumber evidence="6">3.1.3.16</ecNumber>
        <ecNumber evidence="5">3.1.3.48</ecNumber>
    </recommendedName>
</protein>
<dbReference type="Gene3D" id="3.90.190.10">
    <property type="entry name" value="Protein tyrosine phosphatase superfamily"/>
    <property type="match status" value="1"/>
</dbReference>
<comment type="catalytic activity">
    <reaction evidence="14">
        <text>O-phospho-L-seryl-[protein] + H2O = L-seryl-[protein] + phosphate</text>
        <dbReference type="Rhea" id="RHEA:20629"/>
        <dbReference type="Rhea" id="RHEA-COMP:9863"/>
        <dbReference type="Rhea" id="RHEA-COMP:11604"/>
        <dbReference type="ChEBI" id="CHEBI:15377"/>
        <dbReference type="ChEBI" id="CHEBI:29999"/>
        <dbReference type="ChEBI" id="CHEBI:43474"/>
        <dbReference type="ChEBI" id="CHEBI:83421"/>
        <dbReference type="EC" id="3.1.3.16"/>
    </reaction>
</comment>
<feature type="active site" description="Phosphocysteine intermediate" evidence="16">
    <location>
        <position position="211"/>
    </location>
</feature>
<dbReference type="SMART" id="SM00404">
    <property type="entry name" value="PTPc_motif"/>
    <property type="match status" value="1"/>
</dbReference>
<evidence type="ECO:0000313" key="20">
    <source>
        <dbReference type="Proteomes" id="UP001623348"/>
    </source>
</evidence>
<evidence type="ECO:0000256" key="12">
    <source>
        <dbReference type="ARBA" id="ARBA00038621"/>
    </source>
</evidence>
<keyword evidence="11" id="KW-0539">Nucleus</keyword>
<feature type="domain" description="Tyrosine specific protein phosphatases" evidence="18">
    <location>
        <begin position="189"/>
        <end position="245"/>
    </location>
</feature>
<evidence type="ECO:0000256" key="6">
    <source>
        <dbReference type="ARBA" id="ARBA00013081"/>
    </source>
</evidence>
<dbReference type="InterPro" id="IPR020422">
    <property type="entry name" value="TYR_PHOSPHATASE_DUAL_dom"/>
</dbReference>
<dbReference type="GO" id="GO:0004725">
    <property type="term" value="F:protein tyrosine phosphatase activity"/>
    <property type="evidence" value="ECO:0007669"/>
    <property type="project" value="UniProtKB-EC"/>
</dbReference>
<dbReference type="PROSITE" id="PS50054">
    <property type="entry name" value="TYR_PHOSPHATASE_DUAL"/>
    <property type="match status" value="1"/>
</dbReference>
<evidence type="ECO:0000256" key="1">
    <source>
        <dbReference type="ARBA" id="ARBA00004123"/>
    </source>
</evidence>
<dbReference type="PANTHER" id="PTHR45682:SF8">
    <property type="entry name" value="DUAL SPECIFICITY PROTEIN PHOSPHATASE 26"/>
    <property type="match status" value="1"/>
</dbReference>
<evidence type="ECO:0000256" key="11">
    <source>
        <dbReference type="ARBA" id="ARBA00023242"/>
    </source>
</evidence>
<gene>
    <name evidence="19" type="ORF">GRJ2_002491600</name>
</gene>
<keyword evidence="9" id="KW-0904">Protein phosphatase</keyword>
<organism evidence="19 20">
    <name type="scientific">Grus japonensis</name>
    <name type="common">Japanese crane</name>
    <name type="synonym">Red-crowned crane</name>
    <dbReference type="NCBI Taxonomy" id="30415"/>
    <lineage>
        <taxon>Eukaryota</taxon>
        <taxon>Metazoa</taxon>
        <taxon>Chordata</taxon>
        <taxon>Craniata</taxon>
        <taxon>Vertebrata</taxon>
        <taxon>Euteleostomi</taxon>
        <taxon>Archelosauria</taxon>
        <taxon>Archosauria</taxon>
        <taxon>Dinosauria</taxon>
        <taxon>Saurischia</taxon>
        <taxon>Theropoda</taxon>
        <taxon>Coelurosauria</taxon>
        <taxon>Aves</taxon>
        <taxon>Neognathae</taxon>
        <taxon>Neoaves</taxon>
        <taxon>Gruiformes</taxon>
        <taxon>Gruidae</taxon>
        <taxon>Grus</taxon>
    </lineage>
</organism>
<dbReference type="PANTHER" id="PTHR45682">
    <property type="entry name" value="AGAP008228-PA"/>
    <property type="match status" value="1"/>
</dbReference>
<dbReference type="PROSITE" id="PS50056">
    <property type="entry name" value="TYR_PHOSPHATASE_2"/>
    <property type="match status" value="1"/>
</dbReference>
<evidence type="ECO:0000256" key="3">
    <source>
        <dbReference type="ARBA" id="ARBA00004555"/>
    </source>
</evidence>
<comment type="subcellular location">
    <subcellularLocation>
        <location evidence="2">Cytoplasm</location>
    </subcellularLocation>
    <subcellularLocation>
        <location evidence="3">Golgi apparatus</location>
    </subcellularLocation>
    <subcellularLocation>
        <location evidence="1">Nucleus</location>
    </subcellularLocation>
</comment>
<dbReference type="PRINTS" id="PR01908">
    <property type="entry name" value="ADSPHPHTASE"/>
</dbReference>
<evidence type="ECO:0000256" key="10">
    <source>
        <dbReference type="ARBA" id="ARBA00023034"/>
    </source>
</evidence>
<keyword evidence="7" id="KW-0963">Cytoplasm</keyword>
<evidence type="ECO:0000259" key="18">
    <source>
        <dbReference type="PROSITE" id="PS50056"/>
    </source>
</evidence>
<dbReference type="Pfam" id="PF00782">
    <property type="entry name" value="DSPc"/>
    <property type="match status" value="1"/>
</dbReference>
<feature type="domain" description="Tyrosine-protein phosphatase" evidence="17">
    <location>
        <begin position="121"/>
        <end position="266"/>
    </location>
</feature>
<proteinExistence type="inferred from homology"/>
<comment type="similarity">
    <text evidence="4">Belongs to the protein-tyrosine phosphatase family. Non-receptor class dual specificity subfamily.</text>
</comment>
<dbReference type="InterPro" id="IPR029021">
    <property type="entry name" value="Prot-tyrosine_phosphatase-like"/>
</dbReference>
<evidence type="ECO:0000256" key="16">
    <source>
        <dbReference type="PIRSR" id="PIRSR620405-1"/>
    </source>
</evidence>
<dbReference type="EC" id="3.1.3.48" evidence="5"/>
<dbReference type="Proteomes" id="UP001623348">
    <property type="component" value="Unassembled WGS sequence"/>
</dbReference>
<evidence type="ECO:0000256" key="15">
    <source>
        <dbReference type="ARBA" id="ARBA00048336"/>
    </source>
</evidence>
<sequence>MALASAKTTRIFHANAACLHAVQTPSGYSSGRCLLLGCADAEFGPGLVDAEDKTRSFDLCFLEQRCQAKVKSSTFLQLSLRFSRNGTRSPSRGSREERNNHPILSVFELERLLYTGKTACNHADEVWPGLYLGDQDIAANRRELAHLRITHVLNASHSKWRGGAEYYEGTGIRYLGIEAHDSPSFDMSPYFYPAADFIHQALNEGRILVHCAVGVSRSATLVLAYLMIRHHMPLVEAIKTVKDHRGIIPNRGFLRQLVALDNALRLKRSA</sequence>
<comment type="caution">
    <text evidence="19">The sequence shown here is derived from an EMBL/GenBank/DDBJ whole genome shotgun (WGS) entry which is preliminary data.</text>
</comment>
<keyword evidence="10" id="KW-0333">Golgi apparatus</keyword>
<evidence type="ECO:0000313" key="19">
    <source>
        <dbReference type="EMBL" id="GAB0200262.1"/>
    </source>
</evidence>
<name>A0ABC9XUR3_GRUJA</name>
<evidence type="ECO:0000256" key="14">
    <source>
        <dbReference type="ARBA" id="ARBA00047761"/>
    </source>
</evidence>